<sequence length="128" mass="13751">LKLATIIKGSDEDFDAIFGRQSPEKHITALQNTNSEAVIFITLGAQGALAAWKNQIIKKPAQKIMVVSTIGAGDGFNAGLLAEIVHSRISKAELPQHLEKLLDSGIAFSAAVCNSAGNYIPKDKFYIR</sequence>
<dbReference type="PROSITE" id="PS00584">
    <property type="entry name" value="PFKB_KINASES_2"/>
    <property type="match status" value="1"/>
</dbReference>
<evidence type="ECO:0000256" key="1">
    <source>
        <dbReference type="ARBA" id="ARBA00022679"/>
    </source>
</evidence>
<evidence type="ECO:0000256" key="2">
    <source>
        <dbReference type="ARBA" id="ARBA00022777"/>
    </source>
</evidence>
<feature type="non-terminal residue" evidence="4">
    <location>
        <position position="1"/>
    </location>
</feature>
<protein>
    <recommendedName>
        <fullName evidence="3">Carbohydrate kinase PfkB domain-containing protein</fullName>
    </recommendedName>
</protein>
<dbReference type="EMBL" id="UOET01000082">
    <property type="protein sequence ID" value="VAW27165.1"/>
    <property type="molecule type" value="Genomic_DNA"/>
</dbReference>
<organism evidence="4">
    <name type="scientific">hydrothermal vent metagenome</name>
    <dbReference type="NCBI Taxonomy" id="652676"/>
    <lineage>
        <taxon>unclassified sequences</taxon>
        <taxon>metagenomes</taxon>
        <taxon>ecological metagenomes</taxon>
    </lineage>
</organism>
<keyword evidence="2" id="KW-0418">Kinase</keyword>
<name>A0A3B0U8B5_9ZZZZ</name>
<accession>A0A3B0U8B5</accession>
<dbReference type="PANTHER" id="PTHR46566">
    <property type="entry name" value="1-PHOSPHOFRUCTOKINASE-RELATED"/>
    <property type="match status" value="1"/>
</dbReference>
<reference evidence="4" key="1">
    <citation type="submission" date="2018-06" db="EMBL/GenBank/DDBJ databases">
        <authorList>
            <person name="Zhirakovskaya E."/>
        </authorList>
    </citation>
    <scope>NUCLEOTIDE SEQUENCE</scope>
</reference>
<evidence type="ECO:0000259" key="3">
    <source>
        <dbReference type="Pfam" id="PF00294"/>
    </source>
</evidence>
<dbReference type="GO" id="GO:0016301">
    <property type="term" value="F:kinase activity"/>
    <property type="evidence" value="ECO:0007669"/>
    <property type="project" value="UniProtKB-KW"/>
</dbReference>
<dbReference type="Pfam" id="PF00294">
    <property type="entry name" value="PfkB"/>
    <property type="match status" value="1"/>
</dbReference>
<dbReference type="PANTHER" id="PTHR46566:SF2">
    <property type="entry name" value="ATP-DEPENDENT 6-PHOSPHOFRUCTOKINASE ISOZYME 2"/>
    <property type="match status" value="1"/>
</dbReference>
<dbReference type="InterPro" id="IPR002173">
    <property type="entry name" value="Carboh/pur_kinase_PfkB_CS"/>
</dbReference>
<dbReference type="InterPro" id="IPR029056">
    <property type="entry name" value="Ribokinase-like"/>
</dbReference>
<proteinExistence type="predicted"/>
<dbReference type="InterPro" id="IPR011611">
    <property type="entry name" value="PfkB_dom"/>
</dbReference>
<dbReference type="AlphaFoldDB" id="A0A3B0U8B5"/>
<evidence type="ECO:0000313" key="4">
    <source>
        <dbReference type="EMBL" id="VAW27165.1"/>
    </source>
</evidence>
<dbReference type="Gene3D" id="3.40.1190.20">
    <property type="match status" value="1"/>
</dbReference>
<dbReference type="SUPFAM" id="SSF53613">
    <property type="entry name" value="Ribokinase-like"/>
    <property type="match status" value="1"/>
</dbReference>
<keyword evidence="1" id="KW-0808">Transferase</keyword>
<feature type="domain" description="Carbohydrate kinase PfkB" evidence="3">
    <location>
        <begin position="2"/>
        <end position="121"/>
    </location>
</feature>
<gene>
    <name evidence="4" type="ORF">MNBD_BACTEROID07-1737</name>
</gene>